<evidence type="ECO:0000313" key="1">
    <source>
        <dbReference type="EMBL" id="MDO7930065.1"/>
    </source>
</evidence>
<dbReference type="RefSeq" id="WP_304575981.1">
    <property type="nucleotide sequence ID" value="NZ_JAUQOO010000029.1"/>
</dbReference>
<accession>A0ABT9D0Q4</accession>
<gene>
    <name evidence="1" type="ORF">Q6A51_25120</name>
</gene>
<comment type="caution">
    <text evidence="1">The sequence shown here is derived from an EMBL/GenBank/DDBJ whole genome shotgun (WGS) entry which is preliminary data.</text>
</comment>
<organism evidence="1 2">
    <name type="scientific">Pseudomonas serbiensis</name>
    <dbReference type="NCBI Taxonomy" id="3064350"/>
    <lineage>
        <taxon>Bacteria</taxon>
        <taxon>Pseudomonadati</taxon>
        <taxon>Pseudomonadota</taxon>
        <taxon>Gammaproteobacteria</taxon>
        <taxon>Pseudomonadales</taxon>
        <taxon>Pseudomonadaceae</taxon>
        <taxon>Pseudomonas</taxon>
    </lineage>
</organism>
<reference evidence="1 2" key="1">
    <citation type="submission" date="2023-07" db="EMBL/GenBank/DDBJ databases">
        <title>Identification of four novel Pseudomonas species associated with bacterial leaf spot of cucurbits.</title>
        <authorList>
            <person name="Fullem K.R."/>
        </authorList>
    </citation>
    <scope>NUCLEOTIDE SEQUENCE [LARGE SCALE GENOMIC DNA]</scope>
    <source>
        <strain evidence="1 2">KFB 138</strain>
    </source>
</reference>
<sequence>MDSVTYVPDGSDCGITLYLQDPEKYRGNIACDLCDERAWFVKGFSTEKYHRAACFAAHHDEECDKKVTLIADDNIEPSLGDPATIHVDLDKQRKQSIEVAAPAPKPDKESRWGTTRKYASIGDYPENKSLRQILSSLWRNPAYPEDDATVKMVADGGRVVLEGALTDFLIPQAEISNAPLGTPRVFWGRINNVKKNNGALWLNCGDYKTEPSILIDDEELDSDLMEDFRLKDIDDLQGADFIVVGVAFKAQNGKTYIKFGFTKYIAFRKYSIFHGGV</sequence>
<proteinExistence type="predicted"/>
<keyword evidence="2" id="KW-1185">Reference proteome</keyword>
<evidence type="ECO:0008006" key="3">
    <source>
        <dbReference type="Google" id="ProtNLM"/>
    </source>
</evidence>
<protein>
    <recommendedName>
        <fullName evidence="3">Competence protein CoiA-like family protein</fullName>
    </recommendedName>
</protein>
<dbReference type="EMBL" id="JAUQOO010000029">
    <property type="protein sequence ID" value="MDO7930065.1"/>
    <property type="molecule type" value="Genomic_DNA"/>
</dbReference>
<dbReference type="Proteomes" id="UP001223016">
    <property type="component" value="Unassembled WGS sequence"/>
</dbReference>
<name>A0ABT9D0Q4_9PSED</name>
<evidence type="ECO:0000313" key="2">
    <source>
        <dbReference type="Proteomes" id="UP001223016"/>
    </source>
</evidence>